<dbReference type="RefSeq" id="WP_054211273.1">
    <property type="nucleotide sequence ID" value="NZ_LGSZ01000059.1"/>
</dbReference>
<reference evidence="2 3" key="1">
    <citation type="submission" date="2015-07" db="EMBL/GenBank/DDBJ databases">
        <title>Whole genome sequencing of Bosea vaviloviae isolated from cave pool.</title>
        <authorList>
            <person name="Tan N.E.H."/>
            <person name="Lee Y.P."/>
            <person name="Gan H.M."/>
            <person name="Barton H."/>
            <person name="Savka M.A."/>
        </authorList>
    </citation>
    <scope>NUCLEOTIDE SEQUENCE [LARGE SCALE GENOMIC DNA]</scope>
    <source>
        <strain evidence="2 3">SD260</strain>
    </source>
</reference>
<dbReference type="Gene3D" id="2.60.120.10">
    <property type="entry name" value="Jelly Rolls"/>
    <property type="match status" value="1"/>
</dbReference>
<gene>
    <name evidence="2" type="ORF">AE618_22385</name>
</gene>
<dbReference type="EMBL" id="LGSZ01000059">
    <property type="protein sequence ID" value="KPH77537.1"/>
    <property type="molecule type" value="Genomic_DNA"/>
</dbReference>
<protein>
    <submittedName>
        <fullName evidence="2">Cupin</fullName>
    </submittedName>
</protein>
<keyword evidence="3" id="KW-1185">Reference proteome</keyword>
<dbReference type="InterPro" id="IPR014710">
    <property type="entry name" value="RmlC-like_jellyroll"/>
</dbReference>
<name>A0A0N0M9A0_9HYPH</name>
<dbReference type="InterPro" id="IPR011051">
    <property type="entry name" value="RmlC_Cupin_sf"/>
</dbReference>
<dbReference type="OrthoDB" id="6877662at2"/>
<evidence type="ECO:0000313" key="3">
    <source>
        <dbReference type="Proteomes" id="UP000037822"/>
    </source>
</evidence>
<proteinExistence type="predicted"/>
<dbReference type="InterPro" id="IPR008579">
    <property type="entry name" value="UGlyAH_Cupin_dom"/>
</dbReference>
<feature type="domain" description="(S)-ureidoglycine aminohydrolase cupin" evidence="1">
    <location>
        <begin position="64"/>
        <end position="135"/>
    </location>
</feature>
<accession>A0A0N0M9A0</accession>
<dbReference type="PATRIC" id="fig|1526658.3.peg.2554"/>
<dbReference type="Pfam" id="PF05899">
    <property type="entry name" value="Cupin_3"/>
    <property type="match status" value="1"/>
</dbReference>
<evidence type="ECO:0000313" key="2">
    <source>
        <dbReference type="EMBL" id="KPH77537.1"/>
    </source>
</evidence>
<sequence>MALKMMIATAAAMMLRQMPDMKPVKQSPLVAHAPDDLGMEDAPIEPTWIIAGTPKARVAMHSRSSDDTASTAVWDCTAGEFRWFFDWDETVVILEGEVHVTAEDGTQRTLRTGDIGYFAGGTWATWRIDTYLRKIAFCRKRFPTPVVLAYRLRNMLRGNPATPGRLAA</sequence>
<dbReference type="Proteomes" id="UP000037822">
    <property type="component" value="Unassembled WGS sequence"/>
</dbReference>
<dbReference type="AlphaFoldDB" id="A0A0N0M9A0"/>
<organism evidence="2 3">
    <name type="scientific">Bosea vaviloviae</name>
    <dbReference type="NCBI Taxonomy" id="1526658"/>
    <lineage>
        <taxon>Bacteria</taxon>
        <taxon>Pseudomonadati</taxon>
        <taxon>Pseudomonadota</taxon>
        <taxon>Alphaproteobacteria</taxon>
        <taxon>Hyphomicrobiales</taxon>
        <taxon>Boseaceae</taxon>
        <taxon>Bosea</taxon>
    </lineage>
</organism>
<comment type="caution">
    <text evidence="2">The sequence shown here is derived from an EMBL/GenBank/DDBJ whole genome shotgun (WGS) entry which is preliminary data.</text>
</comment>
<dbReference type="SUPFAM" id="SSF51182">
    <property type="entry name" value="RmlC-like cupins"/>
    <property type="match status" value="1"/>
</dbReference>
<dbReference type="PANTHER" id="PTHR40943">
    <property type="entry name" value="CYTOPLASMIC PROTEIN-RELATED"/>
    <property type="match status" value="1"/>
</dbReference>
<dbReference type="CDD" id="cd02227">
    <property type="entry name" value="cupin_TM1112-like"/>
    <property type="match status" value="1"/>
</dbReference>
<dbReference type="PANTHER" id="PTHR40943:SF1">
    <property type="entry name" value="CYTOPLASMIC PROTEIN"/>
    <property type="match status" value="1"/>
</dbReference>
<evidence type="ECO:0000259" key="1">
    <source>
        <dbReference type="Pfam" id="PF05899"/>
    </source>
</evidence>